<organism evidence="2 3">
    <name type="scientific">Mytilus galloprovincialis</name>
    <name type="common">Mediterranean mussel</name>
    <dbReference type="NCBI Taxonomy" id="29158"/>
    <lineage>
        <taxon>Eukaryota</taxon>
        <taxon>Metazoa</taxon>
        <taxon>Spiralia</taxon>
        <taxon>Lophotrochozoa</taxon>
        <taxon>Mollusca</taxon>
        <taxon>Bivalvia</taxon>
        <taxon>Autobranchia</taxon>
        <taxon>Pteriomorphia</taxon>
        <taxon>Mytilida</taxon>
        <taxon>Mytiloidea</taxon>
        <taxon>Mytilidae</taxon>
        <taxon>Mytilinae</taxon>
        <taxon>Mytilus</taxon>
    </lineage>
</organism>
<gene>
    <name evidence="2" type="ORF">MGAL_10B008468</name>
</gene>
<keyword evidence="3" id="KW-1185">Reference proteome</keyword>
<dbReference type="Proteomes" id="UP000596742">
    <property type="component" value="Unassembled WGS sequence"/>
</dbReference>
<proteinExistence type="predicted"/>
<dbReference type="EMBL" id="UYJE01003919">
    <property type="protein sequence ID" value="VDI23354.1"/>
    <property type="molecule type" value="Genomic_DNA"/>
</dbReference>
<evidence type="ECO:0000313" key="2">
    <source>
        <dbReference type="EMBL" id="VDI23354.1"/>
    </source>
</evidence>
<dbReference type="SUPFAM" id="SSF49899">
    <property type="entry name" value="Concanavalin A-like lectins/glucanases"/>
    <property type="match status" value="1"/>
</dbReference>
<name>A0A8B6DSA1_MYTGA</name>
<protein>
    <recommendedName>
        <fullName evidence="1">Apple domain-containing protein</fullName>
    </recommendedName>
</protein>
<dbReference type="InterPro" id="IPR003609">
    <property type="entry name" value="Pan_app"/>
</dbReference>
<dbReference type="InterPro" id="IPR013320">
    <property type="entry name" value="ConA-like_dom_sf"/>
</dbReference>
<feature type="domain" description="Apple" evidence="1">
    <location>
        <begin position="352"/>
        <end position="424"/>
    </location>
</feature>
<sequence>MMSKEEPNPLYFWQIRSSKHDLSYLSQHSYAVLYNFNAPQLSSITTGTDVLDFTPTSNQYVKISSIQDYATAGFVNAMTIAVNIYFTSETQNTPLIQLFDAAGQLTIDIRLTGIVLSVYYVDSNGIWYNGEVTKLKPGEWFLVGFTFNMKWTNDDQADLFIVKDGSRATATEIGMGKQSITLPAFESIVIGGDGSTNFQGEMNCVQFYNIAIIGPTRDGSVGLCDQQTETPDNGDFSIDSFNLPILTTEGPTTTEEITTEEASTIAETTSKTITTEAASTVVETTETANTVVETRTEAKTTEAANIVAETTSEAITAKAANTVAETTEAANTVAETTSFIPHRGHTPVTESCSYLRKQGNDVSLLYPLETITVTSLERCVSICMRDVRCSVVSTTTNLNGEITCRISDISDTTFMLNSVVYLVE</sequence>
<dbReference type="PROSITE" id="PS50948">
    <property type="entry name" value="PAN"/>
    <property type="match status" value="1"/>
</dbReference>
<accession>A0A8B6DSA1</accession>
<dbReference type="AlphaFoldDB" id="A0A8B6DSA1"/>
<dbReference type="OrthoDB" id="6136369at2759"/>
<comment type="caution">
    <text evidence="2">The sequence shown here is derived from an EMBL/GenBank/DDBJ whole genome shotgun (WGS) entry which is preliminary data.</text>
</comment>
<evidence type="ECO:0000259" key="1">
    <source>
        <dbReference type="PROSITE" id="PS50948"/>
    </source>
</evidence>
<reference evidence="2" key="1">
    <citation type="submission" date="2018-11" db="EMBL/GenBank/DDBJ databases">
        <authorList>
            <person name="Alioto T."/>
            <person name="Alioto T."/>
        </authorList>
    </citation>
    <scope>NUCLEOTIDE SEQUENCE</scope>
</reference>
<evidence type="ECO:0000313" key="3">
    <source>
        <dbReference type="Proteomes" id="UP000596742"/>
    </source>
</evidence>
<dbReference type="Gene3D" id="2.60.120.200">
    <property type="match status" value="1"/>
</dbReference>